<evidence type="ECO:0008006" key="3">
    <source>
        <dbReference type="Google" id="ProtNLM"/>
    </source>
</evidence>
<dbReference type="InterPro" id="IPR029058">
    <property type="entry name" value="AB_hydrolase_fold"/>
</dbReference>
<protein>
    <recommendedName>
        <fullName evidence="3">Hydrolase</fullName>
    </recommendedName>
</protein>
<dbReference type="AlphaFoldDB" id="A0A081RCH7"/>
<name>A0A081RCH7_SPHCR</name>
<comment type="caution">
    <text evidence="1">The sequence shown here is derived from an EMBL/GenBank/DDBJ whole genome shotgun (WGS) entry which is preliminary data.</text>
</comment>
<reference evidence="1 2" key="1">
    <citation type="submission" date="2014-02" db="EMBL/GenBank/DDBJ databases">
        <title>Whole genome sequence of Sphingobium chlorophenolicum NBRC 16172.</title>
        <authorList>
            <person name="Gan H.M."/>
            <person name="Gan H.Y."/>
            <person name="Chew T.H."/>
            <person name="Savka M.A."/>
        </authorList>
    </citation>
    <scope>NUCLEOTIDE SEQUENCE [LARGE SCALE GENOMIC DNA]</scope>
    <source>
        <strain evidence="1 2">NBRC 16172</strain>
    </source>
</reference>
<dbReference type="eggNOG" id="COG1073">
    <property type="taxonomic scope" value="Bacteria"/>
</dbReference>
<sequence length="218" mass="22699">MTELIANRHDVVIGGHRLSGFLDVPENAAGLVIFAHGSGSGRHSPRNRHVAAGLNRVGMATLLVDLLTPEEERDRRNVFDVRLLAGRLREAAAWAEEVPQLGALPLGYFGASTGAAAAIIAASMPGDRAAAIVSRGGRPDLAGAAALGGVKAPTLLIVGSLDQDVLGLNHDAKALMKAPAELVVVPGASHLFEEPGTLDRVIKLAARWFTSHLKGAAR</sequence>
<dbReference type="Proteomes" id="UP000028411">
    <property type="component" value="Unassembled WGS sequence"/>
</dbReference>
<evidence type="ECO:0000313" key="1">
    <source>
        <dbReference type="EMBL" id="KEQ52900.1"/>
    </source>
</evidence>
<proteinExistence type="predicted"/>
<dbReference type="EMBL" id="JFHR01000032">
    <property type="protein sequence ID" value="KEQ52900.1"/>
    <property type="molecule type" value="Genomic_DNA"/>
</dbReference>
<accession>A0A081RCH7</accession>
<dbReference type="PATRIC" id="fig|46429.4.peg.2783"/>
<dbReference type="Gene3D" id="3.40.50.1820">
    <property type="entry name" value="alpha/beta hydrolase"/>
    <property type="match status" value="1"/>
</dbReference>
<dbReference type="SUPFAM" id="SSF53474">
    <property type="entry name" value="alpha/beta-Hydrolases"/>
    <property type="match status" value="1"/>
</dbReference>
<gene>
    <name evidence="1" type="ORF">BV95_02811</name>
</gene>
<dbReference type="RefSeq" id="WP_037453010.1">
    <property type="nucleotide sequence ID" value="NZ_JFHR01000032.1"/>
</dbReference>
<evidence type="ECO:0000313" key="2">
    <source>
        <dbReference type="Proteomes" id="UP000028411"/>
    </source>
</evidence>
<organism evidence="1 2">
    <name type="scientific">Sphingobium chlorophenolicum</name>
    <dbReference type="NCBI Taxonomy" id="46429"/>
    <lineage>
        <taxon>Bacteria</taxon>
        <taxon>Pseudomonadati</taxon>
        <taxon>Pseudomonadota</taxon>
        <taxon>Alphaproteobacteria</taxon>
        <taxon>Sphingomonadales</taxon>
        <taxon>Sphingomonadaceae</taxon>
        <taxon>Sphingobium</taxon>
    </lineage>
</organism>